<dbReference type="Proteomes" id="UP001361239">
    <property type="component" value="Unassembled WGS sequence"/>
</dbReference>
<keyword evidence="2" id="KW-1185">Reference proteome</keyword>
<organism evidence="1 2">
    <name type="scientific">Novosphingobium anseongense</name>
    <dbReference type="NCBI Taxonomy" id="3133436"/>
    <lineage>
        <taxon>Bacteria</taxon>
        <taxon>Pseudomonadati</taxon>
        <taxon>Pseudomonadota</taxon>
        <taxon>Alphaproteobacteria</taxon>
        <taxon>Sphingomonadales</taxon>
        <taxon>Sphingomonadaceae</taxon>
        <taxon>Novosphingobium</taxon>
    </lineage>
</organism>
<gene>
    <name evidence="1" type="ORF">WG901_08245</name>
</gene>
<proteinExistence type="predicted"/>
<reference evidence="1 2" key="1">
    <citation type="submission" date="2024-03" db="EMBL/GenBank/DDBJ databases">
        <authorList>
            <person name="Jo J.-H."/>
        </authorList>
    </citation>
    <scope>NUCLEOTIDE SEQUENCE [LARGE SCALE GENOMIC DNA]</scope>
    <source>
        <strain evidence="1 2">PS1R-30</strain>
    </source>
</reference>
<comment type="caution">
    <text evidence="1">The sequence shown here is derived from an EMBL/GenBank/DDBJ whole genome shotgun (WGS) entry which is preliminary data.</text>
</comment>
<dbReference type="EMBL" id="JBBHJZ010000001">
    <property type="protein sequence ID" value="MEJ5976621.1"/>
    <property type="molecule type" value="Genomic_DNA"/>
</dbReference>
<dbReference type="RefSeq" id="WP_339586527.1">
    <property type="nucleotide sequence ID" value="NZ_JBBHJZ010000001.1"/>
</dbReference>
<sequence length="54" mass="6282">MKTDFDDQEAKWKKSLDVRERQCSPFAVVWDAKFPLDAAQVRTKILCRVGRARA</sequence>
<evidence type="ECO:0000313" key="2">
    <source>
        <dbReference type="Proteomes" id="UP001361239"/>
    </source>
</evidence>
<evidence type="ECO:0000313" key="1">
    <source>
        <dbReference type="EMBL" id="MEJ5976621.1"/>
    </source>
</evidence>
<accession>A0ABU8RUD3</accession>
<protein>
    <submittedName>
        <fullName evidence="1">Uncharacterized protein</fullName>
    </submittedName>
</protein>
<name>A0ABU8RUD3_9SPHN</name>